<dbReference type="InterPro" id="IPR013025">
    <property type="entry name" value="Ribosomal_uL23-like"/>
</dbReference>
<keyword evidence="2 4" id="KW-0689">Ribosomal protein</keyword>
<dbReference type="Gene3D" id="3.30.70.330">
    <property type="match status" value="1"/>
</dbReference>
<evidence type="ECO:0000256" key="4">
    <source>
        <dbReference type="HAMAP-Rule" id="MF_01369"/>
    </source>
</evidence>
<keyword evidence="4" id="KW-0694">RNA-binding</keyword>
<organism evidence="5 6">
    <name type="scientific">Candidatus Woesebacteria bacterium GW2011_GWA2_44_33</name>
    <dbReference type="NCBI Taxonomy" id="1618564"/>
    <lineage>
        <taxon>Bacteria</taxon>
        <taxon>Candidatus Woeseibacteriota</taxon>
    </lineage>
</organism>
<dbReference type="EMBL" id="LCIY01000012">
    <property type="protein sequence ID" value="KKT67123.1"/>
    <property type="molecule type" value="Genomic_DNA"/>
</dbReference>
<dbReference type="GO" id="GO:0003735">
    <property type="term" value="F:structural constituent of ribosome"/>
    <property type="evidence" value="ECO:0007669"/>
    <property type="project" value="InterPro"/>
</dbReference>
<evidence type="ECO:0000256" key="2">
    <source>
        <dbReference type="ARBA" id="ARBA00022980"/>
    </source>
</evidence>
<dbReference type="GO" id="GO:1990904">
    <property type="term" value="C:ribonucleoprotein complex"/>
    <property type="evidence" value="ECO:0007669"/>
    <property type="project" value="UniProtKB-KW"/>
</dbReference>
<dbReference type="GO" id="GO:0005840">
    <property type="term" value="C:ribosome"/>
    <property type="evidence" value="ECO:0007669"/>
    <property type="project" value="UniProtKB-KW"/>
</dbReference>
<dbReference type="GO" id="GO:0019843">
    <property type="term" value="F:rRNA binding"/>
    <property type="evidence" value="ECO:0007669"/>
    <property type="project" value="UniProtKB-UniRule"/>
</dbReference>
<dbReference type="GO" id="GO:0006412">
    <property type="term" value="P:translation"/>
    <property type="evidence" value="ECO:0007669"/>
    <property type="project" value="UniProtKB-UniRule"/>
</dbReference>
<dbReference type="HAMAP" id="MF_01369_B">
    <property type="entry name" value="Ribosomal_uL23_B"/>
    <property type="match status" value="1"/>
</dbReference>
<accession>A0A0G1J722</accession>
<comment type="subunit">
    <text evidence="4">Part of the 50S ribosomal subunit. Contacts protein L29, and trigger factor when it is bound to the ribosome.</text>
</comment>
<reference evidence="5 6" key="1">
    <citation type="journal article" date="2015" name="Nature">
        <title>rRNA introns, odd ribosomes, and small enigmatic genomes across a large radiation of phyla.</title>
        <authorList>
            <person name="Brown C.T."/>
            <person name="Hug L.A."/>
            <person name="Thomas B.C."/>
            <person name="Sharon I."/>
            <person name="Castelle C.J."/>
            <person name="Singh A."/>
            <person name="Wilkins M.J."/>
            <person name="Williams K.H."/>
            <person name="Banfield J.F."/>
        </authorList>
    </citation>
    <scope>NUCLEOTIDE SEQUENCE [LARGE SCALE GENOMIC DNA]</scope>
</reference>
<dbReference type="InterPro" id="IPR012677">
    <property type="entry name" value="Nucleotide-bd_a/b_plait_sf"/>
</dbReference>
<proteinExistence type="inferred from homology"/>
<comment type="function">
    <text evidence="4">One of the early assembly proteins it binds 23S rRNA. One of the proteins that surrounds the polypeptide exit tunnel on the outside of the ribosome. Forms the main docking site for trigger factor binding to the ribosome.</text>
</comment>
<evidence type="ECO:0000256" key="1">
    <source>
        <dbReference type="ARBA" id="ARBA00006700"/>
    </source>
</evidence>
<protein>
    <recommendedName>
        <fullName evidence="4">Large ribosomal subunit protein uL23</fullName>
    </recommendedName>
</protein>
<dbReference type="SUPFAM" id="SSF54189">
    <property type="entry name" value="Ribosomal proteins S24e, L23 and L15e"/>
    <property type="match status" value="1"/>
</dbReference>
<dbReference type="AlphaFoldDB" id="A0A0G1J722"/>
<dbReference type="InterPro" id="IPR012678">
    <property type="entry name" value="Ribosomal_uL23/eL15/eS24_sf"/>
</dbReference>
<evidence type="ECO:0000313" key="5">
    <source>
        <dbReference type="EMBL" id="KKT67123.1"/>
    </source>
</evidence>
<name>A0A0G1J722_9BACT</name>
<dbReference type="Pfam" id="PF00276">
    <property type="entry name" value="Ribosomal_L23"/>
    <property type="match status" value="1"/>
</dbReference>
<sequence>MKLIPVLTEKSLKQAKEGHYTFWVSPSLTKEGVKALIERVFEVKVGKVRTMNFKGGVKRNLRGRTQVIKGAKKAIVSLKEGKIEIFEEKGKKK</sequence>
<comment type="caution">
    <text evidence="5">The sequence shown here is derived from an EMBL/GenBank/DDBJ whole genome shotgun (WGS) entry which is preliminary data.</text>
</comment>
<keyword evidence="4" id="KW-0699">rRNA-binding</keyword>
<gene>
    <name evidence="4" type="primary">rplW</name>
    <name evidence="5" type="ORF">UW60_C0012G0009</name>
</gene>
<evidence type="ECO:0000313" key="6">
    <source>
        <dbReference type="Proteomes" id="UP000034826"/>
    </source>
</evidence>
<keyword evidence="3 4" id="KW-0687">Ribonucleoprotein</keyword>
<comment type="similarity">
    <text evidence="1 4">Belongs to the universal ribosomal protein uL23 family.</text>
</comment>
<evidence type="ECO:0000256" key="3">
    <source>
        <dbReference type="ARBA" id="ARBA00023274"/>
    </source>
</evidence>
<dbReference type="Proteomes" id="UP000034826">
    <property type="component" value="Unassembled WGS sequence"/>
</dbReference>